<dbReference type="RefSeq" id="WP_100204084.1">
    <property type="nucleotide sequence ID" value="NZ_PGGW01000066.1"/>
</dbReference>
<dbReference type="PANTHER" id="PTHR43784:SF2">
    <property type="entry name" value="GDSL-LIKE LIPASE_ACYLHYDROLASE, PUTATIVE (AFU_ORTHOLOGUE AFUA_2G00820)-RELATED"/>
    <property type="match status" value="1"/>
</dbReference>
<gene>
    <name evidence="2" type="ORF">CUT44_24055</name>
</gene>
<dbReference type="SUPFAM" id="SSF52266">
    <property type="entry name" value="SGNH hydrolase"/>
    <property type="match status" value="1"/>
</dbReference>
<sequence length="248" mass="26141">MPSSVVTRRVTKLRPGLVTTVSACSIRMACPSGVVREGPTGDRTRRGAARCHRTGRGVITPRLPPGRQLAVANAGISGNTVSRQPNPYDPTGRCCGPPVPERLEYDALDLAGARHLILLEGTNDLGGGDHAPPAPASRVIGAMKEIVERAHARGVKIVGATLMPMCAAADSGTEANRRAVNEFIRTGGVFDGVADFDAVVRDPADPTRIREAYRSDCYHPNAAGHAALGKSLDLGLFGLDRPRVERAA</sequence>
<dbReference type="InterPro" id="IPR036514">
    <property type="entry name" value="SGNH_hydro_sf"/>
</dbReference>
<dbReference type="PANTHER" id="PTHR43784">
    <property type="entry name" value="GDSL-LIKE LIPASE/ACYLHYDROLASE, PUTATIVE (AFU_ORTHOLOGUE AFUA_2G00820)-RELATED"/>
    <property type="match status" value="1"/>
</dbReference>
<evidence type="ECO:0000313" key="2">
    <source>
        <dbReference type="EMBL" id="PJE95442.1"/>
    </source>
</evidence>
<dbReference type="InterPro" id="IPR053140">
    <property type="entry name" value="GDSL_Rv0518-like"/>
</dbReference>
<reference evidence="2 3" key="1">
    <citation type="submission" date="2017-11" db="EMBL/GenBank/DDBJ databases">
        <title>Streptomyces carmine sp. nov., a novel actinomycete isolated from Sophora alopecuroides in Xinjiang, China.</title>
        <authorList>
            <person name="Wang Y."/>
            <person name="Luo X."/>
            <person name="Wan C."/>
            <person name="Zhang L."/>
        </authorList>
    </citation>
    <scope>NUCLEOTIDE SEQUENCE [LARGE SCALE GENOMIC DNA]</scope>
    <source>
        <strain evidence="2 3">TRM SA0054</strain>
    </source>
</reference>
<evidence type="ECO:0000313" key="3">
    <source>
        <dbReference type="Proteomes" id="UP000230407"/>
    </source>
</evidence>
<keyword evidence="3" id="KW-1185">Reference proteome</keyword>
<dbReference type="Proteomes" id="UP000230407">
    <property type="component" value="Unassembled WGS sequence"/>
</dbReference>
<dbReference type="AlphaFoldDB" id="A0A2M8LU05"/>
<dbReference type="EMBL" id="PGGW01000066">
    <property type="protein sequence ID" value="PJE95442.1"/>
    <property type="molecule type" value="Genomic_DNA"/>
</dbReference>
<proteinExistence type="predicted"/>
<dbReference type="Gene3D" id="3.40.50.1110">
    <property type="entry name" value="SGNH hydrolase"/>
    <property type="match status" value="1"/>
</dbReference>
<dbReference type="Pfam" id="PF13472">
    <property type="entry name" value="Lipase_GDSL_2"/>
    <property type="match status" value="1"/>
</dbReference>
<name>A0A2M8LU05_9ACTN</name>
<protein>
    <recommendedName>
        <fullName evidence="1">SGNH hydrolase-type esterase domain-containing protein</fullName>
    </recommendedName>
</protein>
<feature type="domain" description="SGNH hydrolase-type esterase" evidence="1">
    <location>
        <begin position="48"/>
        <end position="227"/>
    </location>
</feature>
<organism evidence="2 3">
    <name type="scientific">Streptomyces carminius</name>
    <dbReference type="NCBI Taxonomy" id="2665496"/>
    <lineage>
        <taxon>Bacteria</taxon>
        <taxon>Bacillati</taxon>
        <taxon>Actinomycetota</taxon>
        <taxon>Actinomycetes</taxon>
        <taxon>Kitasatosporales</taxon>
        <taxon>Streptomycetaceae</taxon>
        <taxon>Streptomyces</taxon>
    </lineage>
</organism>
<comment type="caution">
    <text evidence="2">The sequence shown here is derived from an EMBL/GenBank/DDBJ whole genome shotgun (WGS) entry which is preliminary data.</text>
</comment>
<dbReference type="InterPro" id="IPR013830">
    <property type="entry name" value="SGNH_hydro"/>
</dbReference>
<accession>A0A2M8LU05</accession>
<evidence type="ECO:0000259" key="1">
    <source>
        <dbReference type="Pfam" id="PF13472"/>
    </source>
</evidence>